<dbReference type="Gene3D" id="3.40.50.1820">
    <property type="entry name" value="alpha/beta hydrolase"/>
    <property type="match status" value="1"/>
</dbReference>
<dbReference type="Proteomes" id="UP000676194">
    <property type="component" value="Chromosome"/>
</dbReference>
<keyword evidence="2" id="KW-0732">Signal</keyword>
<feature type="active site" description="Nucleophile" evidence="1">
    <location>
        <position position="291"/>
    </location>
</feature>
<dbReference type="KEGG" id="tsph:KIH39_04565"/>
<sequence length="427" mass="46991">MLIRLSACLWLLALNFGLQAAPQLKVSPDQKSGIYELGQKVTWKVSLKEGDKPLEGSIDYTVTKGGLTKLTSGTVELNQGEAKILSMRDDPGTLLLTVKYKPKDGGKELSALGGAVFAPEKIKASSPPPEDFEKFWKDQIDQLNNIGMNAQLERVDVGDKNVEYYKITLDNIRGIKIHGQLAKPTGKTNLPALLQVQWAGVYPLQKDWILGYARNGWLVLNISAHDLPIDEKEEFYKQKSNKELNDYPGIGNDDRNTSYFLPMFLSCWRAVDYLTQSPDWNKKTLVVQGGSQGGYQALVTAGFHPAVTAVAANVPAGCDHTGKAAGRAPGWPNWASRTWQKKDEKKMLEASRYFDVVNFAKNIKCPALIGIGLVDTVCPPEGAIAACNQIPGSKKVVIMPQADHGGDHKAYYEQFGPFLENQRKAAK</sequence>
<feature type="signal peptide" evidence="2">
    <location>
        <begin position="1"/>
        <end position="20"/>
    </location>
</feature>
<reference evidence="4" key="1">
    <citation type="submission" date="2021-05" db="EMBL/GenBank/DDBJ databases">
        <title>Complete genome sequence of the cellulolytic planctomycete Telmatocola sphagniphila SP2T and characterization of the first cellulase from planctomycetes.</title>
        <authorList>
            <person name="Rakitin A.L."/>
            <person name="Beletsky A.V."/>
            <person name="Naumoff D.G."/>
            <person name="Kulichevskaya I.S."/>
            <person name="Mardanov A.V."/>
            <person name="Ravin N.V."/>
            <person name="Dedysh S.N."/>
        </authorList>
    </citation>
    <scope>NUCLEOTIDE SEQUENCE</scope>
    <source>
        <strain evidence="4">SP2T</strain>
    </source>
</reference>
<dbReference type="Pfam" id="PF05448">
    <property type="entry name" value="AXE1"/>
    <property type="match status" value="1"/>
</dbReference>
<proteinExistence type="predicted"/>
<dbReference type="InterPro" id="IPR008391">
    <property type="entry name" value="AXE1_dom"/>
</dbReference>
<gene>
    <name evidence="4" type="ORF">KIH39_04565</name>
</gene>
<dbReference type="EMBL" id="CP074694">
    <property type="protein sequence ID" value="QVL33196.1"/>
    <property type="molecule type" value="Genomic_DNA"/>
</dbReference>
<dbReference type="RefSeq" id="WP_213498086.1">
    <property type="nucleotide sequence ID" value="NZ_CP074694.1"/>
</dbReference>
<dbReference type="InterPro" id="IPR029058">
    <property type="entry name" value="AB_hydrolase_fold"/>
</dbReference>
<evidence type="ECO:0000256" key="2">
    <source>
        <dbReference type="SAM" id="SignalP"/>
    </source>
</evidence>
<feature type="active site" description="Charge relay system" evidence="1">
    <location>
        <position position="375"/>
    </location>
</feature>
<dbReference type="InterPro" id="IPR039069">
    <property type="entry name" value="CE7"/>
</dbReference>
<evidence type="ECO:0000256" key="1">
    <source>
        <dbReference type="PIRSR" id="PIRSR639069-1"/>
    </source>
</evidence>
<dbReference type="PANTHER" id="PTHR40111:SF1">
    <property type="entry name" value="CEPHALOSPORIN-C DEACETYLASE"/>
    <property type="match status" value="1"/>
</dbReference>
<keyword evidence="5" id="KW-1185">Reference proteome</keyword>
<organism evidence="4 5">
    <name type="scientific">Telmatocola sphagniphila</name>
    <dbReference type="NCBI Taxonomy" id="1123043"/>
    <lineage>
        <taxon>Bacteria</taxon>
        <taxon>Pseudomonadati</taxon>
        <taxon>Planctomycetota</taxon>
        <taxon>Planctomycetia</taxon>
        <taxon>Gemmatales</taxon>
        <taxon>Gemmataceae</taxon>
    </lineage>
</organism>
<evidence type="ECO:0000259" key="3">
    <source>
        <dbReference type="Pfam" id="PF05448"/>
    </source>
</evidence>
<name>A0A8E6B7J8_9BACT</name>
<feature type="domain" description="Acetyl xylan esterase" evidence="3">
    <location>
        <begin position="123"/>
        <end position="407"/>
    </location>
</feature>
<feature type="chain" id="PRO_5034997054" evidence="2">
    <location>
        <begin position="21"/>
        <end position="427"/>
    </location>
</feature>
<protein>
    <submittedName>
        <fullName evidence="4">Acetylxylan esterase</fullName>
    </submittedName>
</protein>
<evidence type="ECO:0000313" key="5">
    <source>
        <dbReference type="Proteomes" id="UP000676194"/>
    </source>
</evidence>
<feature type="active site" description="Charge relay system" evidence="1">
    <location>
        <position position="404"/>
    </location>
</feature>
<evidence type="ECO:0000313" key="4">
    <source>
        <dbReference type="EMBL" id="QVL33196.1"/>
    </source>
</evidence>
<accession>A0A8E6B7J8</accession>
<dbReference type="GO" id="GO:0005976">
    <property type="term" value="P:polysaccharide metabolic process"/>
    <property type="evidence" value="ECO:0007669"/>
    <property type="project" value="TreeGrafter"/>
</dbReference>
<dbReference type="SUPFAM" id="SSF53474">
    <property type="entry name" value="alpha/beta-Hydrolases"/>
    <property type="match status" value="1"/>
</dbReference>
<dbReference type="PANTHER" id="PTHR40111">
    <property type="entry name" value="CEPHALOSPORIN-C DEACETYLASE"/>
    <property type="match status" value="1"/>
</dbReference>
<dbReference type="GO" id="GO:0052689">
    <property type="term" value="F:carboxylic ester hydrolase activity"/>
    <property type="evidence" value="ECO:0007669"/>
    <property type="project" value="TreeGrafter"/>
</dbReference>
<dbReference type="AlphaFoldDB" id="A0A8E6B7J8"/>